<comment type="subcellular location">
    <subcellularLocation>
        <location evidence="1">Cell outer membrane</location>
    </subcellularLocation>
</comment>
<dbReference type="GO" id="GO:0009252">
    <property type="term" value="P:peptidoglycan biosynthetic process"/>
    <property type="evidence" value="ECO:0007669"/>
    <property type="project" value="TreeGrafter"/>
</dbReference>
<dbReference type="AlphaFoldDB" id="A0A3S3QRJ1"/>
<reference evidence="7 8" key="1">
    <citation type="submission" date="2018-11" db="EMBL/GenBank/DDBJ databases">
        <title>Photobacterium sp. BEI247 sp. nov., a marine bacterium isolated from Yongle Blue Hole in the South China Sea.</title>
        <authorList>
            <person name="Wang X."/>
        </authorList>
    </citation>
    <scope>NUCLEOTIDE SEQUENCE [LARGE SCALE GENOMIC DNA]</scope>
    <source>
        <strain evidence="8">BEI247</strain>
    </source>
</reference>
<evidence type="ECO:0000313" key="7">
    <source>
        <dbReference type="EMBL" id="RWX57082.1"/>
    </source>
</evidence>
<evidence type="ECO:0000256" key="5">
    <source>
        <dbReference type="ARBA" id="ARBA00023237"/>
    </source>
</evidence>
<dbReference type="InterPro" id="IPR010583">
    <property type="entry name" value="MipA"/>
</dbReference>
<evidence type="ECO:0000256" key="3">
    <source>
        <dbReference type="ARBA" id="ARBA00022729"/>
    </source>
</evidence>
<keyword evidence="5" id="KW-0998">Cell outer membrane</keyword>
<evidence type="ECO:0000313" key="8">
    <source>
        <dbReference type="Proteomes" id="UP000287563"/>
    </source>
</evidence>
<gene>
    <name evidence="7" type="ORF">EDI28_03330</name>
</gene>
<keyword evidence="8" id="KW-1185">Reference proteome</keyword>
<dbReference type="RefSeq" id="WP_128782395.1">
    <property type="nucleotide sequence ID" value="NZ_RJLM01000001.1"/>
</dbReference>
<dbReference type="EMBL" id="RJLM01000001">
    <property type="protein sequence ID" value="RWX57082.1"/>
    <property type="molecule type" value="Genomic_DNA"/>
</dbReference>
<evidence type="ECO:0000256" key="6">
    <source>
        <dbReference type="SAM" id="SignalP"/>
    </source>
</evidence>
<dbReference type="GO" id="GO:0009279">
    <property type="term" value="C:cell outer membrane"/>
    <property type="evidence" value="ECO:0007669"/>
    <property type="project" value="UniProtKB-SubCell"/>
</dbReference>
<comment type="similarity">
    <text evidence="2">Belongs to the MipA/OmpV family.</text>
</comment>
<accession>A0A3S3QRJ1</accession>
<sequence>MKKLALVIAVSLLSSQALAGETYIRNGNIYSNEGDGFVEAGVVSGSELYKGQDKTTAIVLNGGYHGEDFNVDLSGINYRFIGSNSDFVNISTYFTAGGISYDAGDADALKGMKDRKMSGDLGINADFQLDQGTVSTYLQHDVTGAYKGFIGGAKYFHVMDFGVADFVPFAGVSYLSKDFVDYYYGVKASEATATRKAYSGEGDFAVNVGYKLVVPVTTNIDITQSTAYTRLGSKISDSPIVDSANQWLIGATVAYHF</sequence>
<name>A0A3S3QRJ1_9GAMM</name>
<dbReference type="PANTHER" id="PTHR38776">
    <property type="entry name" value="MLTA-INTERACTING PROTEIN-RELATED"/>
    <property type="match status" value="1"/>
</dbReference>
<keyword evidence="4" id="KW-0472">Membrane</keyword>
<dbReference type="Proteomes" id="UP000287563">
    <property type="component" value="Unassembled WGS sequence"/>
</dbReference>
<evidence type="ECO:0000256" key="2">
    <source>
        <dbReference type="ARBA" id="ARBA00005722"/>
    </source>
</evidence>
<evidence type="ECO:0000256" key="1">
    <source>
        <dbReference type="ARBA" id="ARBA00004442"/>
    </source>
</evidence>
<evidence type="ECO:0000256" key="4">
    <source>
        <dbReference type="ARBA" id="ARBA00023136"/>
    </source>
</evidence>
<keyword evidence="3 6" id="KW-0732">Signal</keyword>
<protein>
    <submittedName>
        <fullName evidence="7">MipA/OmpV family protein</fullName>
    </submittedName>
</protein>
<proteinExistence type="inferred from homology"/>
<dbReference type="OrthoDB" id="8562138at2"/>
<comment type="caution">
    <text evidence="7">The sequence shown here is derived from an EMBL/GenBank/DDBJ whole genome shotgun (WGS) entry which is preliminary data.</text>
</comment>
<feature type="signal peptide" evidence="6">
    <location>
        <begin position="1"/>
        <end position="19"/>
    </location>
</feature>
<dbReference type="Pfam" id="PF06629">
    <property type="entry name" value="MipA"/>
    <property type="match status" value="1"/>
</dbReference>
<dbReference type="NCBIfam" id="NF045789">
    <property type="entry name" value="OmpVVibrio"/>
    <property type="match status" value="1"/>
</dbReference>
<dbReference type="PANTHER" id="PTHR38776:SF1">
    <property type="entry name" value="MLTA-INTERACTING PROTEIN-RELATED"/>
    <property type="match status" value="1"/>
</dbReference>
<dbReference type="InterPro" id="IPR054915">
    <property type="entry name" value="OmpV"/>
</dbReference>
<organism evidence="7 8">
    <name type="scientific">Photobacterium chitinilyticum</name>
    <dbReference type="NCBI Taxonomy" id="2485123"/>
    <lineage>
        <taxon>Bacteria</taxon>
        <taxon>Pseudomonadati</taxon>
        <taxon>Pseudomonadota</taxon>
        <taxon>Gammaproteobacteria</taxon>
        <taxon>Vibrionales</taxon>
        <taxon>Vibrionaceae</taxon>
        <taxon>Photobacterium</taxon>
    </lineage>
</organism>
<feature type="chain" id="PRO_5018742851" evidence="6">
    <location>
        <begin position="20"/>
        <end position="257"/>
    </location>
</feature>